<name>A0A852RDL1_9ACTN</name>
<organism evidence="3 4">
    <name type="scientific">Nocardioides kongjuensis</name>
    <dbReference type="NCBI Taxonomy" id="349522"/>
    <lineage>
        <taxon>Bacteria</taxon>
        <taxon>Bacillati</taxon>
        <taxon>Actinomycetota</taxon>
        <taxon>Actinomycetes</taxon>
        <taxon>Propionibacteriales</taxon>
        <taxon>Nocardioidaceae</taxon>
        <taxon>Nocardioides</taxon>
    </lineage>
</organism>
<keyword evidence="2" id="KW-0812">Transmembrane</keyword>
<protein>
    <submittedName>
        <fullName evidence="3">Drug/metabolite transporter (DMT)-like permease</fullName>
    </submittedName>
</protein>
<dbReference type="PANTHER" id="PTHR40761">
    <property type="entry name" value="CONSERVED INTEGRAL MEMBRANE ALANINE VALINE AND LEUCINE RICH PROTEIN-RELATED"/>
    <property type="match status" value="1"/>
</dbReference>
<dbReference type="EMBL" id="JACCBF010000001">
    <property type="protein sequence ID" value="NYD28848.1"/>
    <property type="molecule type" value="Genomic_DNA"/>
</dbReference>
<dbReference type="Proteomes" id="UP000582231">
    <property type="component" value="Unassembled WGS sequence"/>
</dbReference>
<feature type="transmembrane region" description="Helical" evidence="2">
    <location>
        <begin position="171"/>
        <end position="189"/>
    </location>
</feature>
<feature type="transmembrane region" description="Helical" evidence="2">
    <location>
        <begin position="118"/>
        <end position="141"/>
    </location>
</feature>
<reference evidence="3 4" key="1">
    <citation type="submission" date="2020-07" db="EMBL/GenBank/DDBJ databases">
        <title>Sequencing the genomes of 1000 actinobacteria strains.</title>
        <authorList>
            <person name="Klenk H.-P."/>
        </authorList>
    </citation>
    <scope>NUCLEOTIDE SEQUENCE [LARGE SCALE GENOMIC DNA]</scope>
    <source>
        <strain evidence="3 4">DSM 19082</strain>
    </source>
</reference>
<evidence type="ECO:0000256" key="1">
    <source>
        <dbReference type="SAM" id="MobiDB-lite"/>
    </source>
</evidence>
<keyword evidence="2" id="KW-1133">Transmembrane helix</keyword>
<evidence type="ECO:0000256" key="2">
    <source>
        <dbReference type="SAM" id="Phobius"/>
    </source>
</evidence>
<feature type="region of interest" description="Disordered" evidence="1">
    <location>
        <begin position="293"/>
        <end position="312"/>
    </location>
</feature>
<dbReference type="PANTHER" id="PTHR40761:SF1">
    <property type="entry name" value="CONSERVED INTEGRAL MEMBRANE ALANINE VALINE AND LEUCINE RICH PROTEIN-RELATED"/>
    <property type="match status" value="1"/>
</dbReference>
<feature type="compositionally biased region" description="Basic and acidic residues" evidence="1">
    <location>
        <begin position="294"/>
        <end position="312"/>
    </location>
</feature>
<feature type="transmembrane region" description="Helical" evidence="2">
    <location>
        <begin position="148"/>
        <end position="165"/>
    </location>
</feature>
<feature type="transmembrane region" description="Helical" evidence="2">
    <location>
        <begin position="89"/>
        <end position="106"/>
    </location>
</feature>
<dbReference type="AlphaFoldDB" id="A0A852RDL1"/>
<gene>
    <name evidence="3" type="ORF">BJ958_000394</name>
</gene>
<feature type="transmembrane region" description="Helical" evidence="2">
    <location>
        <begin position="225"/>
        <end position="244"/>
    </location>
</feature>
<accession>A0A852RDL1</accession>
<keyword evidence="2" id="KW-0472">Membrane</keyword>
<evidence type="ECO:0000313" key="4">
    <source>
        <dbReference type="Proteomes" id="UP000582231"/>
    </source>
</evidence>
<keyword evidence="4" id="KW-1185">Reference proteome</keyword>
<feature type="transmembrane region" description="Helical" evidence="2">
    <location>
        <begin position="32"/>
        <end position="53"/>
    </location>
</feature>
<feature type="transmembrane region" description="Helical" evidence="2">
    <location>
        <begin position="201"/>
        <end position="219"/>
    </location>
</feature>
<comment type="caution">
    <text evidence="3">The sequence shown here is derived from an EMBL/GenBank/DDBJ whole genome shotgun (WGS) entry which is preliminary data.</text>
</comment>
<proteinExistence type="predicted"/>
<sequence length="312" mass="31452">MIWLAVVFALAGALTTAVSTSSQHLAAARAPLVALLLAVVLGPVGFTFHVLALDHGPIGLVQPIGVLGIVLAVPLRAALARTRPSRTELVAVAVTGLAIAALLLATDAREAGAPVDTGLLVGTVGACAVVAALLVAVAGGVPHPTGRAFLLGTASGTLFALMSVLVEADRWYVVLAACGVGGVAVNQLAYRAARLSASMPVLNVVNCLLTLGFAHLVLGEVPHRTPVSTAVSLAALAAMAWGLWRLTSADVAVADDDVLGRGHLGQAHRAAGVQLLGADPDLGAEAELAAVGEPGRRVDQHRGRVDLGHEAP</sequence>
<evidence type="ECO:0000313" key="3">
    <source>
        <dbReference type="EMBL" id="NYD28848.1"/>
    </source>
</evidence>
<dbReference type="SUPFAM" id="SSF103481">
    <property type="entry name" value="Multidrug resistance efflux transporter EmrE"/>
    <property type="match status" value="1"/>
</dbReference>
<dbReference type="InterPro" id="IPR037185">
    <property type="entry name" value="EmrE-like"/>
</dbReference>